<reference evidence="3" key="1">
    <citation type="submission" date="2019-07" db="EMBL/GenBank/DDBJ databases">
        <title>De Novo Assembly of kiwifruit Actinidia rufa.</title>
        <authorList>
            <person name="Sugita-Konishi S."/>
            <person name="Sato K."/>
            <person name="Mori E."/>
            <person name="Abe Y."/>
            <person name="Kisaki G."/>
            <person name="Hamano K."/>
            <person name="Suezawa K."/>
            <person name="Otani M."/>
            <person name="Fukuda T."/>
            <person name="Manabe T."/>
            <person name="Gomi K."/>
            <person name="Tabuchi M."/>
            <person name="Akimitsu K."/>
            <person name="Kataoka I."/>
        </authorList>
    </citation>
    <scope>NUCLEOTIDE SEQUENCE [LARGE SCALE GENOMIC DNA]</scope>
    <source>
        <strain evidence="3">cv. Fuchu</strain>
    </source>
</reference>
<organism evidence="2 3">
    <name type="scientific">Actinidia rufa</name>
    <dbReference type="NCBI Taxonomy" id="165716"/>
    <lineage>
        <taxon>Eukaryota</taxon>
        <taxon>Viridiplantae</taxon>
        <taxon>Streptophyta</taxon>
        <taxon>Embryophyta</taxon>
        <taxon>Tracheophyta</taxon>
        <taxon>Spermatophyta</taxon>
        <taxon>Magnoliopsida</taxon>
        <taxon>eudicotyledons</taxon>
        <taxon>Gunneridae</taxon>
        <taxon>Pentapetalae</taxon>
        <taxon>asterids</taxon>
        <taxon>Ericales</taxon>
        <taxon>Actinidiaceae</taxon>
        <taxon>Actinidia</taxon>
    </lineage>
</organism>
<evidence type="ECO:0000313" key="3">
    <source>
        <dbReference type="Proteomes" id="UP000585474"/>
    </source>
</evidence>
<keyword evidence="1" id="KW-0472">Membrane</keyword>
<dbReference type="Proteomes" id="UP000585474">
    <property type="component" value="Unassembled WGS sequence"/>
</dbReference>
<gene>
    <name evidence="2" type="ORF">Acr_00g0051190</name>
</gene>
<accession>A0A7J0DKQ9</accession>
<keyword evidence="3" id="KW-1185">Reference proteome</keyword>
<dbReference type="AlphaFoldDB" id="A0A7J0DKQ9"/>
<evidence type="ECO:0000256" key="1">
    <source>
        <dbReference type="SAM" id="Phobius"/>
    </source>
</evidence>
<dbReference type="Gene3D" id="3.20.20.80">
    <property type="entry name" value="Glycosidases"/>
    <property type="match status" value="1"/>
</dbReference>
<dbReference type="OrthoDB" id="6020543at2759"/>
<keyword evidence="1" id="KW-1133">Transmembrane helix</keyword>
<proteinExistence type="predicted"/>
<sequence>MWIMTPLDSPTRLRKSFYNRVWVRNGAVIKRELNLVMLETQASSSSKASQWISKIPVTKIFLGLHEALATAGSGFVPVFDFTSKVLPAIKGSANYRGVGSIWVGVAFEVVSGIALHLLLGSFFCCCYGLVMMPPRWM</sequence>
<dbReference type="EMBL" id="BJWL01000276">
    <property type="protein sequence ID" value="GFS37293.1"/>
    <property type="molecule type" value="Genomic_DNA"/>
</dbReference>
<feature type="transmembrane region" description="Helical" evidence="1">
    <location>
        <begin position="101"/>
        <end position="130"/>
    </location>
</feature>
<evidence type="ECO:0000313" key="2">
    <source>
        <dbReference type="EMBL" id="GFS37293.1"/>
    </source>
</evidence>
<comment type="caution">
    <text evidence="2">The sequence shown here is derived from an EMBL/GenBank/DDBJ whole genome shotgun (WGS) entry which is preliminary data.</text>
</comment>
<keyword evidence="1" id="KW-0812">Transmembrane</keyword>
<name>A0A7J0DKQ9_9ERIC</name>
<protein>
    <submittedName>
        <fullName evidence="2">Uncharacterized protein</fullName>
    </submittedName>
</protein>